<dbReference type="RefSeq" id="WP_167085052.1">
    <property type="nucleotide sequence ID" value="NZ_BAAADC010000001.1"/>
</dbReference>
<evidence type="ECO:0000256" key="7">
    <source>
        <dbReference type="ARBA" id="ARBA00023002"/>
    </source>
</evidence>
<dbReference type="InterPro" id="IPR013785">
    <property type="entry name" value="Aldolase_TIM"/>
</dbReference>
<comment type="function">
    <text evidence="1">Activation of pyruvate formate-lyase 1 under anaerobic conditions by generation of an organic free radical, using S-adenosylmethionine and reduced flavodoxin as cosubstrates to produce 5'-deoxy-adenosine.</text>
</comment>
<keyword evidence="13" id="KW-1185">Reference proteome</keyword>
<dbReference type="InterPro" id="IPR058240">
    <property type="entry name" value="rSAM_sf"/>
</dbReference>
<comment type="catalytic activity">
    <reaction evidence="10">
        <text>glycyl-[formate C-acetyltransferase] + reduced [flavodoxin] + S-adenosyl-L-methionine = glycin-2-yl radical-[formate C-acetyltransferase] + semiquinone [flavodoxin] + 5'-deoxyadenosine + L-methionine + H(+)</text>
        <dbReference type="Rhea" id="RHEA:19225"/>
        <dbReference type="Rhea" id="RHEA-COMP:10622"/>
        <dbReference type="Rhea" id="RHEA-COMP:12190"/>
        <dbReference type="Rhea" id="RHEA-COMP:12191"/>
        <dbReference type="Rhea" id="RHEA-COMP:14480"/>
        <dbReference type="ChEBI" id="CHEBI:15378"/>
        <dbReference type="ChEBI" id="CHEBI:17319"/>
        <dbReference type="ChEBI" id="CHEBI:29947"/>
        <dbReference type="ChEBI" id="CHEBI:32722"/>
        <dbReference type="ChEBI" id="CHEBI:57618"/>
        <dbReference type="ChEBI" id="CHEBI:57844"/>
        <dbReference type="ChEBI" id="CHEBI:59789"/>
        <dbReference type="ChEBI" id="CHEBI:140311"/>
        <dbReference type="EC" id="1.97.1.4"/>
    </reaction>
</comment>
<evidence type="ECO:0000256" key="2">
    <source>
        <dbReference type="ARBA" id="ARBA00009777"/>
    </source>
</evidence>
<comment type="similarity">
    <text evidence="2 10">Belongs to the organic radical-activating enzymes family.</text>
</comment>
<evidence type="ECO:0000256" key="10">
    <source>
        <dbReference type="RuleBase" id="RU362053"/>
    </source>
</evidence>
<evidence type="ECO:0000256" key="4">
    <source>
        <dbReference type="ARBA" id="ARBA00022526"/>
    </source>
</evidence>
<keyword evidence="3 10" id="KW-0004">4Fe-4S</keyword>
<keyword evidence="5 10" id="KW-0949">S-adenosyl-L-methionine</keyword>
<dbReference type="GO" id="GO:0005737">
    <property type="term" value="C:cytoplasm"/>
    <property type="evidence" value="ECO:0007669"/>
    <property type="project" value="UniProtKB-SubCell"/>
</dbReference>
<keyword evidence="9 10" id="KW-0411">Iron-sulfur</keyword>
<comment type="cofactor">
    <cofactor evidence="10">
        <name>[4Fe-4S] cluster</name>
        <dbReference type="ChEBI" id="CHEBI:49883"/>
    </cofactor>
    <text evidence="10">Binds 1 [4Fe-4S] cluster. The cluster is coordinated with 3 cysteines and an exchangeable S-adenosyl-L-methionine.</text>
</comment>
<evidence type="ECO:0000256" key="3">
    <source>
        <dbReference type="ARBA" id="ARBA00022485"/>
    </source>
</evidence>
<dbReference type="InterPro" id="IPR012838">
    <property type="entry name" value="PFL1_activating"/>
</dbReference>
<evidence type="ECO:0000256" key="9">
    <source>
        <dbReference type="ARBA" id="ARBA00023014"/>
    </source>
</evidence>
<dbReference type="InterPro" id="IPR012839">
    <property type="entry name" value="Organic_radical_activase"/>
</dbReference>
<dbReference type="InterPro" id="IPR007197">
    <property type="entry name" value="rSAM"/>
</dbReference>
<proteinExistence type="inferred from homology"/>
<sequence>MSTGVNVEGYVHSVESCGAVDGPGLRFVVFLSGCHLRCLYCHNPDTWHMKDAKKTDVAHLVSEINLYANYLKRTGGGVTATGGEPLSQPEFVTALFQGCKELGLHTALDTNGYLGENASQELLDATDLVMLDIKDFRPEPYKKLTGVELAPTLRFAEKLSEMGKTTWLRYVLVPGYTDDLNSIAELAAYAAKLKMAKVEVLPFHKMGEHKWEAMKLPYALKAVEPPEPELTAHVKEIFVSHGLKTV</sequence>
<dbReference type="PROSITE" id="PS51918">
    <property type="entry name" value="RADICAL_SAM"/>
    <property type="match status" value="1"/>
</dbReference>
<dbReference type="SFLD" id="SFLDG01066">
    <property type="entry name" value="organic_radical-activating_enz"/>
    <property type="match status" value="1"/>
</dbReference>
<dbReference type="EC" id="1.97.1.4" evidence="10"/>
<keyword evidence="4" id="KW-0119">Carbohydrate metabolism</keyword>
<dbReference type="GO" id="GO:0016829">
    <property type="term" value="F:lyase activity"/>
    <property type="evidence" value="ECO:0007669"/>
    <property type="project" value="UniProtKB-KW"/>
</dbReference>
<evidence type="ECO:0000256" key="1">
    <source>
        <dbReference type="ARBA" id="ARBA00002918"/>
    </source>
</evidence>
<comment type="function">
    <text evidence="10">Activation of pyruvate formate-lyase under anaerobic conditions by generation of an organic free radical, using S-adenosylmethionine and reduced flavodoxin as cosubstrates to produce 5'-deoxy-adenosine.</text>
</comment>
<reference evidence="12 13" key="1">
    <citation type="submission" date="2020-03" db="EMBL/GenBank/DDBJ databases">
        <title>Genomic Encyclopedia of Type Strains, Phase IV (KMG-IV): sequencing the most valuable type-strain genomes for metagenomic binning, comparative biology and taxonomic classification.</title>
        <authorList>
            <person name="Goeker M."/>
        </authorList>
    </citation>
    <scope>NUCLEOTIDE SEQUENCE [LARGE SCALE GENOMIC DNA]</scope>
    <source>
        <strain evidence="12 13">DSM 19867</strain>
    </source>
</reference>
<keyword evidence="12" id="KW-0456">Lyase</keyword>
<dbReference type="SFLD" id="SFLDS00029">
    <property type="entry name" value="Radical_SAM"/>
    <property type="match status" value="1"/>
</dbReference>
<keyword evidence="7 10" id="KW-0560">Oxidoreductase</keyword>
<keyword evidence="12" id="KW-0670">Pyruvate</keyword>
<dbReference type="PANTHER" id="PTHR30352">
    <property type="entry name" value="PYRUVATE FORMATE-LYASE-ACTIVATING ENZYME"/>
    <property type="match status" value="1"/>
</dbReference>
<dbReference type="EMBL" id="JAASRM010000001">
    <property type="protein sequence ID" value="NIK90469.1"/>
    <property type="molecule type" value="Genomic_DNA"/>
</dbReference>
<dbReference type="InterPro" id="IPR001989">
    <property type="entry name" value="Radical_activat_CS"/>
</dbReference>
<evidence type="ECO:0000256" key="8">
    <source>
        <dbReference type="ARBA" id="ARBA00023004"/>
    </source>
</evidence>
<evidence type="ECO:0000259" key="11">
    <source>
        <dbReference type="PROSITE" id="PS51918"/>
    </source>
</evidence>
<comment type="caution">
    <text evidence="12">The sequence shown here is derived from an EMBL/GenBank/DDBJ whole genome shotgun (WGS) entry which is preliminary data.</text>
</comment>
<keyword evidence="10" id="KW-0963">Cytoplasm</keyword>
<dbReference type="InterPro" id="IPR034457">
    <property type="entry name" value="Organic_radical-activating"/>
</dbReference>
<organism evidence="12 13">
    <name type="scientific">Rhizomicrobium palustre</name>
    <dbReference type="NCBI Taxonomy" id="189966"/>
    <lineage>
        <taxon>Bacteria</taxon>
        <taxon>Pseudomonadati</taxon>
        <taxon>Pseudomonadota</taxon>
        <taxon>Alphaproteobacteria</taxon>
        <taxon>Micropepsales</taxon>
        <taxon>Micropepsaceae</taxon>
        <taxon>Rhizomicrobium</taxon>
    </lineage>
</organism>
<dbReference type="PROSITE" id="PS01087">
    <property type="entry name" value="RADICAL_ACTIVATING"/>
    <property type="match status" value="1"/>
</dbReference>
<dbReference type="NCBIfam" id="TIGR02493">
    <property type="entry name" value="PFLA"/>
    <property type="match status" value="1"/>
</dbReference>
<keyword evidence="6 10" id="KW-0479">Metal-binding</keyword>
<keyword evidence="4" id="KW-0313">Glucose metabolism</keyword>
<dbReference type="AlphaFoldDB" id="A0A846N4L9"/>
<dbReference type="GO" id="GO:0006006">
    <property type="term" value="P:glucose metabolic process"/>
    <property type="evidence" value="ECO:0007669"/>
    <property type="project" value="UniProtKB-KW"/>
</dbReference>
<dbReference type="Proteomes" id="UP000570514">
    <property type="component" value="Unassembled WGS sequence"/>
</dbReference>
<keyword evidence="8 10" id="KW-0408">Iron</keyword>
<dbReference type="GO" id="GO:0043365">
    <property type="term" value="F:[formate-C-acetyltransferase]-activating enzyme activity"/>
    <property type="evidence" value="ECO:0007669"/>
    <property type="project" value="UniProtKB-UniRule"/>
</dbReference>
<evidence type="ECO:0000313" key="12">
    <source>
        <dbReference type="EMBL" id="NIK90469.1"/>
    </source>
</evidence>
<dbReference type="Gene3D" id="3.20.20.70">
    <property type="entry name" value="Aldolase class I"/>
    <property type="match status" value="1"/>
</dbReference>
<dbReference type="PIRSF" id="PIRSF000371">
    <property type="entry name" value="PFL_act_enz"/>
    <property type="match status" value="1"/>
</dbReference>
<gene>
    <name evidence="12" type="ORF">FHS83_003787</name>
</gene>
<dbReference type="SFLD" id="SFLDG01067">
    <property type="entry name" value="SPASM/twitch_domain_containing"/>
    <property type="match status" value="1"/>
</dbReference>
<protein>
    <recommendedName>
        <fullName evidence="10">Pyruvate formate-lyase-activating enzyme</fullName>
        <ecNumber evidence="10">1.97.1.4</ecNumber>
    </recommendedName>
</protein>
<evidence type="ECO:0000256" key="5">
    <source>
        <dbReference type="ARBA" id="ARBA00022691"/>
    </source>
</evidence>
<dbReference type="CDD" id="cd01335">
    <property type="entry name" value="Radical_SAM"/>
    <property type="match status" value="1"/>
</dbReference>
<feature type="domain" description="Radical SAM core" evidence="11">
    <location>
        <begin position="20"/>
        <end position="240"/>
    </location>
</feature>
<evidence type="ECO:0000313" key="13">
    <source>
        <dbReference type="Proteomes" id="UP000570514"/>
    </source>
</evidence>
<dbReference type="GO" id="GO:0046872">
    <property type="term" value="F:metal ion binding"/>
    <property type="evidence" value="ECO:0007669"/>
    <property type="project" value="UniProtKB-UniRule"/>
</dbReference>
<dbReference type="GO" id="GO:0051539">
    <property type="term" value="F:4 iron, 4 sulfur cluster binding"/>
    <property type="evidence" value="ECO:0007669"/>
    <property type="project" value="UniProtKB-UniRule"/>
</dbReference>
<evidence type="ECO:0000256" key="6">
    <source>
        <dbReference type="ARBA" id="ARBA00022723"/>
    </source>
</evidence>
<dbReference type="Pfam" id="PF04055">
    <property type="entry name" value="Radical_SAM"/>
    <property type="match status" value="1"/>
</dbReference>
<accession>A0A846N4L9</accession>
<name>A0A846N4L9_9PROT</name>
<dbReference type="SUPFAM" id="SSF102114">
    <property type="entry name" value="Radical SAM enzymes"/>
    <property type="match status" value="1"/>
</dbReference>
<comment type="subcellular location">
    <subcellularLocation>
        <location evidence="10">Cytoplasm</location>
    </subcellularLocation>
</comment>
<dbReference type="PANTHER" id="PTHR30352:SF5">
    <property type="entry name" value="PYRUVATE FORMATE-LYASE 1-ACTIVATING ENZYME"/>
    <property type="match status" value="1"/>
</dbReference>